<evidence type="ECO:0000313" key="3">
    <source>
        <dbReference type="EMBL" id="PGH18109.1"/>
    </source>
</evidence>
<dbReference type="Proteomes" id="UP000223968">
    <property type="component" value="Unassembled WGS sequence"/>
</dbReference>
<evidence type="ECO:0000313" key="4">
    <source>
        <dbReference type="Proteomes" id="UP000223968"/>
    </source>
</evidence>
<keyword evidence="2" id="KW-0472">Membrane</keyword>
<sequence length="127" mass="13894">MSTEKLLKKILDELDDIEDLLAASLALAAATLAFALLGVVTLVPFSPLYIHGRLFRKTDEEKPNLINSEDEQRLLDMFRQVLSEKAFETPSTSPDDTSPVSEVASEAASEHSASRPESANEPLEPPN</sequence>
<feature type="compositionally biased region" description="Low complexity" evidence="1">
    <location>
        <begin position="89"/>
        <end position="107"/>
    </location>
</feature>
<evidence type="ECO:0000256" key="1">
    <source>
        <dbReference type="SAM" id="MobiDB-lite"/>
    </source>
</evidence>
<name>A0A2B7YAI4_9EURO</name>
<comment type="caution">
    <text evidence="3">The sequence shown here is derived from an EMBL/GenBank/DDBJ whole genome shotgun (WGS) entry which is preliminary data.</text>
</comment>
<proteinExistence type="predicted"/>
<feature type="region of interest" description="Disordered" evidence="1">
    <location>
        <begin position="85"/>
        <end position="127"/>
    </location>
</feature>
<protein>
    <submittedName>
        <fullName evidence="3">Uncharacterized protein</fullName>
    </submittedName>
</protein>
<dbReference type="EMBL" id="PDNB01000006">
    <property type="protein sequence ID" value="PGH18109.1"/>
    <property type="molecule type" value="Genomic_DNA"/>
</dbReference>
<gene>
    <name evidence="3" type="ORF">AJ79_00737</name>
</gene>
<feature type="transmembrane region" description="Helical" evidence="2">
    <location>
        <begin position="20"/>
        <end position="50"/>
    </location>
</feature>
<reference evidence="3 4" key="1">
    <citation type="submission" date="2017-10" db="EMBL/GenBank/DDBJ databases">
        <title>Comparative genomics in systemic dimorphic fungi from Ajellomycetaceae.</title>
        <authorList>
            <person name="Munoz J.F."/>
            <person name="Mcewen J.G."/>
            <person name="Clay O.K."/>
            <person name="Cuomo C.A."/>
        </authorList>
    </citation>
    <scope>NUCLEOTIDE SEQUENCE [LARGE SCALE GENOMIC DNA]</scope>
    <source>
        <strain evidence="3 4">UAMH5409</strain>
    </source>
</reference>
<evidence type="ECO:0000256" key="2">
    <source>
        <dbReference type="SAM" id="Phobius"/>
    </source>
</evidence>
<dbReference type="AlphaFoldDB" id="A0A2B7YAI4"/>
<keyword evidence="2" id="KW-1133">Transmembrane helix</keyword>
<organism evidence="3 4">
    <name type="scientific">Helicocarpus griseus UAMH5409</name>
    <dbReference type="NCBI Taxonomy" id="1447875"/>
    <lineage>
        <taxon>Eukaryota</taxon>
        <taxon>Fungi</taxon>
        <taxon>Dikarya</taxon>
        <taxon>Ascomycota</taxon>
        <taxon>Pezizomycotina</taxon>
        <taxon>Eurotiomycetes</taxon>
        <taxon>Eurotiomycetidae</taxon>
        <taxon>Onygenales</taxon>
        <taxon>Ajellomycetaceae</taxon>
        <taxon>Helicocarpus</taxon>
    </lineage>
</organism>
<accession>A0A2B7YAI4</accession>
<keyword evidence="2" id="KW-0812">Transmembrane</keyword>
<keyword evidence="4" id="KW-1185">Reference proteome</keyword>